<reference evidence="3 4" key="1">
    <citation type="submission" date="2020-08" db="EMBL/GenBank/DDBJ databases">
        <title>Genomic Encyclopedia of Type Strains, Phase IV (KMG-IV): sequencing the most valuable type-strain genomes for metagenomic binning, comparative biology and taxonomic classification.</title>
        <authorList>
            <person name="Goeker M."/>
        </authorList>
    </citation>
    <scope>NUCLEOTIDE SEQUENCE [LARGE SCALE GENOMIC DNA]</scope>
    <source>
        <strain evidence="3 4">YC6886</strain>
    </source>
</reference>
<proteinExistence type="predicted"/>
<feature type="domain" description="Transposase IS4-like" evidence="2">
    <location>
        <begin position="3"/>
        <end position="134"/>
    </location>
</feature>
<evidence type="ECO:0000313" key="4">
    <source>
        <dbReference type="Proteomes" id="UP000557717"/>
    </source>
</evidence>
<evidence type="ECO:0000313" key="3">
    <source>
        <dbReference type="EMBL" id="MBB5352997.1"/>
    </source>
</evidence>
<gene>
    <name evidence="3" type="ORF">HNR46_003247</name>
</gene>
<dbReference type="PANTHER" id="PTHR35604:SF2">
    <property type="entry name" value="TRANSPOSASE INSH FOR INSERTION SEQUENCE ELEMENT IS5A-RELATED"/>
    <property type="match status" value="1"/>
</dbReference>
<dbReference type="Proteomes" id="UP000557717">
    <property type="component" value="Unassembled WGS sequence"/>
</dbReference>
<dbReference type="Pfam" id="PF01609">
    <property type="entry name" value="DDE_Tnp_1"/>
    <property type="match status" value="1"/>
</dbReference>
<protein>
    <submittedName>
        <fullName evidence="3">IS5 family transposase</fullName>
    </submittedName>
</protein>
<dbReference type="GO" id="GO:0004803">
    <property type="term" value="F:transposase activity"/>
    <property type="evidence" value="ECO:0007669"/>
    <property type="project" value="InterPro"/>
</dbReference>
<feature type="region of interest" description="Disordered" evidence="1">
    <location>
        <begin position="88"/>
        <end position="107"/>
    </location>
</feature>
<sequence>MLCQKDRDARWAKKHNEAHDGYKNHGKTDVETKLVRDDRVSAASEHDSQCFQDLVEEGNGTVDADSAYRSRGSMPMLRRKRVKTRICQKGSKGKPLSAAQKRENRRKSRVRARAEHVFGTQARQMRADRIATIGIVRSARGIGVGNLADHLLRLARLNLRVGWA</sequence>
<dbReference type="PANTHER" id="PTHR35604">
    <property type="entry name" value="TRANSPOSASE INSH FOR INSERTION SEQUENCE ELEMENT IS5A-RELATED"/>
    <property type="match status" value="1"/>
</dbReference>
<evidence type="ECO:0000259" key="2">
    <source>
        <dbReference type="Pfam" id="PF01609"/>
    </source>
</evidence>
<feature type="region of interest" description="Disordered" evidence="1">
    <location>
        <begin position="1"/>
        <end position="25"/>
    </location>
</feature>
<keyword evidence="4" id="KW-1185">Reference proteome</keyword>
<evidence type="ECO:0000256" key="1">
    <source>
        <dbReference type="SAM" id="MobiDB-lite"/>
    </source>
</evidence>
<dbReference type="GO" id="GO:0003677">
    <property type="term" value="F:DNA binding"/>
    <property type="evidence" value="ECO:0007669"/>
    <property type="project" value="InterPro"/>
</dbReference>
<dbReference type="InterPro" id="IPR002559">
    <property type="entry name" value="Transposase_11"/>
</dbReference>
<dbReference type="RefSeq" id="WP_184020483.1">
    <property type="nucleotide sequence ID" value="NZ_JACHFD010000018.1"/>
</dbReference>
<dbReference type="AlphaFoldDB" id="A0A840V3X1"/>
<organism evidence="3 4">
    <name type="scientific">Haloferula luteola</name>
    <dbReference type="NCBI Taxonomy" id="595692"/>
    <lineage>
        <taxon>Bacteria</taxon>
        <taxon>Pseudomonadati</taxon>
        <taxon>Verrucomicrobiota</taxon>
        <taxon>Verrucomicrobiia</taxon>
        <taxon>Verrucomicrobiales</taxon>
        <taxon>Verrucomicrobiaceae</taxon>
        <taxon>Haloferula</taxon>
    </lineage>
</organism>
<dbReference type="EMBL" id="JACHFD010000018">
    <property type="protein sequence ID" value="MBB5352997.1"/>
    <property type="molecule type" value="Genomic_DNA"/>
</dbReference>
<name>A0A840V3X1_9BACT</name>
<accession>A0A840V3X1</accession>
<dbReference type="GO" id="GO:0006313">
    <property type="term" value="P:DNA transposition"/>
    <property type="evidence" value="ECO:0007669"/>
    <property type="project" value="InterPro"/>
</dbReference>
<comment type="caution">
    <text evidence="3">The sequence shown here is derived from an EMBL/GenBank/DDBJ whole genome shotgun (WGS) entry which is preliminary data.</text>
</comment>